<reference evidence="4 5" key="1">
    <citation type="submission" date="2020-02" db="EMBL/GenBank/DDBJ databases">
        <title>Whole Genome Shotgun Sequence of Streptomyces sp. strain CWH03.</title>
        <authorList>
            <person name="Dohra H."/>
            <person name="Kodani S."/>
            <person name="Yamamura H."/>
        </authorList>
    </citation>
    <scope>NUCLEOTIDE SEQUENCE [LARGE SCALE GENOMIC DNA]</scope>
    <source>
        <strain evidence="4 5">CWH03</strain>
    </source>
</reference>
<accession>A0A6A0B6U8</accession>
<dbReference type="SUPFAM" id="SSF51197">
    <property type="entry name" value="Clavaminate synthase-like"/>
    <property type="match status" value="1"/>
</dbReference>
<evidence type="ECO:0000313" key="4">
    <source>
        <dbReference type="EMBL" id="GFH39467.1"/>
    </source>
</evidence>
<name>A0A6A0B6U8_9ACTN</name>
<dbReference type="Gene3D" id="3.60.130.10">
    <property type="entry name" value="Clavaminate synthase-like"/>
    <property type="match status" value="1"/>
</dbReference>
<dbReference type="Pfam" id="PF02668">
    <property type="entry name" value="TauD"/>
    <property type="match status" value="1"/>
</dbReference>
<organism evidence="4 5">
    <name type="scientific">Streptomyces pacificus</name>
    <dbReference type="NCBI Taxonomy" id="2705029"/>
    <lineage>
        <taxon>Bacteria</taxon>
        <taxon>Bacillati</taxon>
        <taxon>Actinomycetota</taxon>
        <taxon>Actinomycetes</taxon>
        <taxon>Kitasatosporales</taxon>
        <taxon>Streptomycetaceae</taxon>
        <taxon>Streptomyces</taxon>
    </lineage>
</organism>
<keyword evidence="2" id="KW-0408">Iron</keyword>
<protein>
    <recommendedName>
        <fullName evidence="3">TauD/TfdA-like domain-containing protein</fullName>
    </recommendedName>
</protein>
<dbReference type="AlphaFoldDB" id="A0A6A0B6U8"/>
<comment type="caution">
    <text evidence="4">The sequence shown here is derived from an EMBL/GenBank/DDBJ whole genome shotgun (WGS) entry which is preliminary data.</text>
</comment>
<proteinExistence type="predicted"/>
<gene>
    <name evidence="4" type="ORF">SCWH03_57350</name>
</gene>
<evidence type="ECO:0000256" key="2">
    <source>
        <dbReference type="ARBA" id="ARBA00023004"/>
    </source>
</evidence>
<dbReference type="Proteomes" id="UP000484988">
    <property type="component" value="Unassembled WGS sequence"/>
</dbReference>
<dbReference type="RefSeq" id="WP_173267485.1">
    <property type="nucleotide sequence ID" value="NZ_BLLG01000031.1"/>
</dbReference>
<keyword evidence="1" id="KW-0560">Oxidoreductase</keyword>
<dbReference type="InterPro" id="IPR042098">
    <property type="entry name" value="TauD-like_sf"/>
</dbReference>
<evidence type="ECO:0000256" key="1">
    <source>
        <dbReference type="ARBA" id="ARBA00023002"/>
    </source>
</evidence>
<feature type="domain" description="TauD/TfdA-like" evidence="3">
    <location>
        <begin position="136"/>
        <end position="285"/>
    </location>
</feature>
<evidence type="ECO:0000313" key="5">
    <source>
        <dbReference type="Proteomes" id="UP000484988"/>
    </source>
</evidence>
<keyword evidence="5" id="KW-1185">Reference proteome</keyword>
<sequence length="315" mass="34902">MTPLSVPEYRVALPKELVAELAQRAADLPEWRLGDDGLLSPETAARYHVLLAGLPRIGEFTATCHRLLNVPEGEGFAVLELAELFDAADSEEAGLRAATALTSLFATPLRAFDRWPLWKPLGTNLAIDPMRATGSGYNPMHIDVVNSIFPPDYSALLCVRPDPRGQGHSLVSQVRRAVDRLGYADAELLTHPKYVDGSFFELTGVGEEWKPFPILDELPSTEGFVRFTAKMLADADPTDQYVKAARSLERELILGQRRFLLGRGDMLIVNQHLCCHGREALGGGQEDVPEDERRLLLQIFLRGQVRHTAEREVVA</sequence>
<evidence type="ECO:0000259" key="3">
    <source>
        <dbReference type="Pfam" id="PF02668"/>
    </source>
</evidence>
<dbReference type="GO" id="GO:0016491">
    <property type="term" value="F:oxidoreductase activity"/>
    <property type="evidence" value="ECO:0007669"/>
    <property type="project" value="UniProtKB-KW"/>
</dbReference>
<dbReference type="InterPro" id="IPR003819">
    <property type="entry name" value="TauD/TfdA-like"/>
</dbReference>
<dbReference type="EMBL" id="BLLG01000031">
    <property type="protein sequence ID" value="GFH39467.1"/>
    <property type="molecule type" value="Genomic_DNA"/>
</dbReference>